<name>A0A6L8T6H6_9FIRM</name>
<dbReference type="AlphaFoldDB" id="A0A6L8T6H6"/>
<protein>
    <submittedName>
        <fullName evidence="1">Uncharacterized protein</fullName>
    </submittedName>
</protein>
<comment type="caution">
    <text evidence="1">The sequence shown here is derived from an EMBL/GenBank/DDBJ whole genome shotgun (WGS) entry which is preliminary data.</text>
</comment>
<reference evidence="1 2" key="1">
    <citation type="journal article" date="2019" name="Nat. Med.">
        <title>A library of human gut bacterial isolates paired with longitudinal multiomics data enables mechanistic microbiome research.</title>
        <authorList>
            <person name="Poyet M."/>
            <person name="Groussin M."/>
            <person name="Gibbons S.M."/>
            <person name="Avila-Pacheco J."/>
            <person name="Jiang X."/>
            <person name="Kearney S.M."/>
            <person name="Perrotta A.R."/>
            <person name="Berdy B."/>
            <person name="Zhao S."/>
            <person name="Lieberman T.D."/>
            <person name="Swanson P.K."/>
            <person name="Smith M."/>
            <person name="Roesemann S."/>
            <person name="Alexander J.E."/>
            <person name="Rich S.A."/>
            <person name="Livny J."/>
            <person name="Vlamakis H."/>
            <person name="Clish C."/>
            <person name="Bullock K."/>
            <person name="Deik A."/>
            <person name="Scott J."/>
            <person name="Pierce K.A."/>
            <person name="Xavier R.J."/>
            <person name="Alm E.J."/>
        </authorList>
    </citation>
    <scope>NUCLEOTIDE SEQUENCE [LARGE SCALE GENOMIC DNA]</scope>
    <source>
        <strain evidence="1 2">BIOML-A1</strain>
    </source>
</reference>
<accession>A0A6L8T6H6</accession>
<organism evidence="1 2">
    <name type="scientific">Blautia wexlerae</name>
    <dbReference type="NCBI Taxonomy" id="418240"/>
    <lineage>
        <taxon>Bacteria</taxon>
        <taxon>Bacillati</taxon>
        <taxon>Bacillota</taxon>
        <taxon>Clostridia</taxon>
        <taxon>Lachnospirales</taxon>
        <taxon>Lachnospiraceae</taxon>
        <taxon>Blautia</taxon>
    </lineage>
</organism>
<evidence type="ECO:0000313" key="1">
    <source>
        <dbReference type="EMBL" id="MZL35124.1"/>
    </source>
</evidence>
<dbReference type="Proteomes" id="UP000477285">
    <property type="component" value="Unassembled WGS sequence"/>
</dbReference>
<sequence>MNNEFKLRLYKKTGPEKGNLDKELFYDSAKELWTTYKFLLRKSDYSINLNRALYPTIWVRSGEEDWTRYCEADFAKFFLGGKRQIDIISENIKYTDELCVDLEKEIIEADWELWIDVDRYFGTDTGSDDETWINFYTYWHSNGRVTAVYEIDSEETSKVIDWPLTDKEEEFFLLKMEEYALKKEHCSLENLFQFEKEHDALWDDAGTSDSYLHKVGYNFLLRTNYERWDGTGEMPVTFNKEYYCTYRAGIPGGILRLSVTEDNSEWKYVISCIGIRSTGEEITKTESIPIKANNDELEYGLKKLISEFKETFSEQLYCYKGVSYPVGPVTKEAVCRYKDDNNYIRGIVKVELSDMIENDLDGFLDLISEKLTGSPLLMDIGYEPVSVSEEGLYLLVSGDVSEICDEEQDNGEDGNE</sequence>
<proteinExistence type="predicted"/>
<dbReference type="EMBL" id="WWVQ01000072">
    <property type="protein sequence ID" value="MZL35124.1"/>
    <property type="molecule type" value="Genomic_DNA"/>
</dbReference>
<gene>
    <name evidence="1" type="ORF">GT728_18545</name>
</gene>
<dbReference type="RefSeq" id="WP_161234297.1">
    <property type="nucleotide sequence ID" value="NZ_JBCLNB010000043.1"/>
</dbReference>
<evidence type="ECO:0000313" key="2">
    <source>
        <dbReference type="Proteomes" id="UP000477285"/>
    </source>
</evidence>